<dbReference type="RefSeq" id="WP_309522622.1">
    <property type="nucleotide sequence ID" value="NZ_JAVIXS010000015.1"/>
</dbReference>
<organism evidence="1 2">
    <name type="scientific">Chryseobacterium metallicongregator</name>
    <dbReference type="NCBI Taxonomy" id="3073042"/>
    <lineage>
        <taxon>Bacteria</taxon>
        <taxon>Pseudomonadati</taxon>
        <taxon>Bacteroidota</taxon>
        <taxon>Flavobacteriia</taxon>
        <taxon>Flavobacteriales</taxon>
        <taxon>Weeksellaceae</taxon>
        <taxon>Chryseobacterium group</taxon>
        <taxon>Chryseobacterium</taxon>
    </lineage>
</organism>
<protein>
    <submittedName>
        <fullName evidence="1">Uncharacterized protein</fullName>
    </submittedName>
</protein>
<evidence type="ECO:0000313" key="1">
    <source>
        <dbReference type="EMBL" id="MDR4953622.1"/>
    </source>
</evidence>
<name>A0ABU1E709_9FLAO</name>
<reference evidence="1 2" key="1">
    <citation type="submission" date="2023-08" db="EMBL/GenBank/DDBJ databases">
        <authorList>
            <person name="Maltman C."/>
        </authorList>
    </citation>
    <scope>NUCLEOTIDE SEQUENCE [LARGE SCALE GENOMIC DNA]</scope>
    <source>
        <strain evidence="1 2">ES2</strain>
    </source>
</reference>
<comment type="caution">
    <text evidence="1">The sequence shown here is derived from an EMBL/GenBank/DDBJ whole genome shotgun (WGS) entry which is preliminary data.</text>
</comment>
<proteinExistence type="predicted"/>
<dbReference type="Proteomes" id="UP001260959">
    <property type="component" value="Unassembled WGS sequence"/>
</dbReference>
<keyword evidence="2" id="KW-1185">Reference proteome</keyword>
<evidence type="ECO:0000313" key="2">
    <source>
        <dbReference type="Proteomes" id="UP001260959"/>
    </source>
</evidence>
<dbReference type="EMBL" id="JAVIXS010000015">
    <property type="protein sequence ID" value="MDR4953622.1"/>
    <property type="molecule type" value="Genomic_DNA"/>
</dbReference>
<accession>A0ABU1E709</accession>
<sequence length="326" mass="35094">MLLNVFLVSWLYSQVGINTANPQGIFHIDGSKDNPATGVPTALQQANDFVVTPTGSVGVGTVSPDASAVLDLASSKKGFLLPRLSLQNLTDGTTVPSPANGLVVYNTNPAITGGLGLYYNNGTPAAPSWFRMASVNDIPTFNTYVLSAMQGYDASNTSNGSYTYDQMVGNNCPYGDTRCNPPSTTVFNPVYTITFDKKSVNTDKYFLLSFDYQFQFTSIGDIVPANSHYVRYDIEIILNGTVIKTFNNIINIAAGASLIVSLSKLFTANLTGTTLLNTNNKLQVRIKPTLSIIKINAGTANGYYATGNNHLLNIVVTDVSFQLFEK</sequence>
<gene>
    <name evidence="1" type="ORF">REB14_15695</name>
</gene>